<proteinExistence type="predicted"/>
<evidence type="ECO:0000313" key="4">
    <source>
        <dbReference type="Proteomes" id="UP000298693"/>
    </source>
</evidence>
<geneLocation type="plasmid" evidence="3">
    <name>p1</name>
</geneLocation>
<dbReference type="Pfam" id="PF13662">
    <property type="entry name" value="Toprim_4"/>
    <property type="match status" value="1"/>
</dbReference>
<dbReference type="InterPro" id="IPR034154">
    <property type="entry name" value="TOPRIM_DnaG/twinkle"/>
</dbReference>
<dbReference type="GO" id="GO:0005524">
    <property type="term" value="F:ATP binding"/>
    <property type="evidence" value="ECO:0007669"/>
    <property type="project" value="InterPro"/>
</dbReference>
<organism evidence="3 4">
    <name type="scientific">Azospirillum brasilense</name>
    <dbReference type="NCBI Taxonomy" id="192"/>
    <lineage>
        <taxon>Bacteria</taxon>
        <taxon>Pseudomonadati</taxon>
        <taxon>Pseudomonadota</taxon>
        <taxon>Alphaproteobacteria</taxon>
        <taxon>Rhodospirillales</taxon>
        <taxon>Azospirillaceae</taxon>
        <taxon>Azospirillum</taxon>
    </lineage>
</organism>
<feature type="region of interest" description="Disordered" evidence="1">
    <location>
        <begin position="69"/>
        <end position="92"/>
    </location>
</feature>
<dbReference type="InterPro" id="IPR006171">
    <property type="entry name" value="TOPRIM_dom"/>
</dbReference>
<accession>A0A4D8R0H1</accession>
<dbReference type="InterPro" id="IPR027032">
    <property type="entry name" value="Twinkle-like"/>
</dbReference>
<name>A0A4D8R0H1_AZOBR</name>
<evidence type="ECO:0000259" key="2">
    <source>
        <dbReference type="PROSITE" id="PS51199"/>
    </source>
</evidence>
<feature type="compositionally biased region" description="Basic and acidic residues" evidence="1">
    <location>
        <begin position="589"/>
        <end position="610"/>
    </location>
</feature>
<reference evidence="3 4" key="1">
    <citation type="submission" date="2018-09" db="EMBL/GenBank/DDBJ databases">
        <title>Whole genome based analysis of evolution and adaptive divergence in Indian and Brazilian strains of Azospirillum brasilense.</title>
        <authorList>
            <person name="Singh C."/>
            <person name="Tripathi A.K."/>
        </authorList>
    </citation>
    <scope>NUCLEOTIDE SEQUENCE [LARGE SCALE GENOMIC DNA]</scope>
    <source>
        <strain evidence="3 4">MTCC4039</strain>
        <plasmid evidence="3 4">p1</plasmid>
    </source>
</reference>
<evidence type="ECO:0000313" key="3">
    <source>
        <dbReference type="EMBL" id="QCO16965.1"/>
    </source>
</evidence>
<dbReference type="SUPFAM" id="SSF52540">
    <property type="entry name" value="P-loop containing nucleoside triphosphate hydrolases"/>
    <property type="match status" value="1"/>
</dbReference>
<dbReference type="InterPro" id="IPR007694">
    <property type="entry name" value="DNA_helicase_DnaB-like_C"/>
</dbReference>
<dbReference type="Gene3D" id="3.40.50.300">
    <property type="entry name" value="P-loop containing nucleotide triphosphate hydrolases"/>
    <property type="match status" value="1"/>
</dbReference>
<dbReference type="PANTHER" id="PTHR12873">
    <property type="entry name" value="T7-LIKE MITOCHONDRIAL DNA HELICASE"/>
    <property type="match status" value="1"/>
</dbReference>
<dbReference type="EMBL" id="CP032346">
    <property type="protein sequence ID" value="QCO16965.1"/>
    <property type="molecule type" value="Genomic_DNA"/>
</dbReference>
<dbReference type="AlphaFoldDB" id="A0A4D8R0H1"/>
<dbReference type="Pfam" id="PF13481">
    <property type="entry name" value="AAA_25"/>
    <property type="match status" value="1"/>
</dbReference>
<dbReference type="GO" id="GO:0003697">
    <property type="term" value="F:single-stranded DNA binding"/>
    <property type="evidence" value="ECO:0007669"/>
    <property type="project" value="InterPro"/>
</dbReference>
<feature type="region of interest" description="Disordered" evidence="1">
    <location>
        <begin position="586"/>
        <end position="610"/>
    </location>
</feature>
<dbReference type="InterPro" id="IPR027417">
    <property type="entry name" value="P-loop_NTPase"/>
</dbReference>
<gene>
    <name evidence="3" type="ORF">D3869_16870</name>
</gene>
<feature type="domain" description="SF4 helicase" evidence="2">
    <location>
        <begin position="326"/>
        <end position="588"/>
    </location>
</feature>
<dbReference type="SUPFAM" id="SSF56731">
    <property type="entry name" value="DNA primase core"/>
    <property type="match status" value="1"/>
</dbReference>
<dbReference type="CDD" id="cd01029">
    <property type="entry name" value="TOPRIM_primases"/>
    <property type="match status" value="1"/>
</dbReference>
<dbReference type="PANTHER" id="PTHR12873:SF0">
    <property type="entry name" value="TWINKLE MTDNA HELICASE"/>
    <property type="match status" value="1"/>
</dbReference>
<dbReference type="Proteomes" id="UP000298693">
    <property type="component" value="Plasmid p1"/>
</dbReference>
<evidence type="ECO:0000256" key="1">
    <source>
        <dbReference type="SAM" id="MobiDB-lite"/>
    </source>
</evidence>
<dbReference type="Gene3D" id="3.40.1360.10">
    <property type="match status" value="1"/>
</dbReference>
<dbReference type="PROSITE" id="PS51199">
    <property type="entry name" value="SF4_HELICASE"/>
    <property type="match status" value="1"/>
</dbReference>
<keyword evidence="3" id="KW-0614">Plasmid</keyword>
<sequence>MLTMTLAERLLEHGIRLPSYGQGGHKIVCPQCSHTRRHKADPYLSVTVDDDSGAVWNCHHCGWTGNVGAQDHDAPVPSPRPRKPKPVKPAFTPGTLPEGMVEWFANRGISRATLEAAGVTRVQTWMPGCAPGATVGAIAFPYRRNGEVVNVKYRTRGKRFRQEKDAEKVFYNLDGIAGAREAIIVEGEIDALSLLEAGFVNVLSVPDGAPQRVREGDIDPEDDAKFAYVWNCRTELAGVEKIVIATDAYGPGKALAEELARRFGRERCLRVEWLAADGNPRKDANEVLVNDGPVALRDAIASAKPWPIRSLHDADDFREAVLSLYRDGRQRARSTGWTSLDPYMTIREGELSVVTGIPNSGKSEFIDALMVNLACDHGWRFAVCSFENPPDEHLSKLAEKYTMTPFWDGPRPRMTEAVLARTLDVLRERFFFIRADDVAPTLDWVLEAAAAAVMRYGIRGLVIDPWNEIEHHRPANMTETEYVSHALGMIKRFAARHGVHVWLVAHPAKMQREAGKFPVPTLYDISGSANFANKADLGVVVYRVPEAYPPRTEIHIRKCRFKSVGRLGMVTLAYDTVTGRYSDISELPASRDDAGTEHGSGRRPRWGGDD</sequence>
<dbReference type="GO" id="GO:0006260">
    <property type="term" value="P:DNA replication"/>
    <property type="evidence" value="ECO:0007669"/>
    <property type="project" value="InterPro"/>
</dbReference>
<protein>
    <submittedName>
        <fullName evidence="3">Toprim domain-containing protein</fullName>
    </submittedName>
</protein>
<dbReference type="GO" id="GO:0043139">
    <property type="term" value="F:5'-3' DNA helicase activity"/>
    <property type="evidence" value="ECO:0007669"/>
    <property type="project" value="InterPro"/>
</dbReference>